<dbReference type="Pfam" id="PF00903">
    <property type="entry name" value="Glyoxalase"/>
    <property type="match status" value="1"/>
</dbReference>
<dbReference type="InterPro" id="IPR004360">
    <property type="entry name" value="Glyas_Fos-R_dOase_dom"/>
</dbReference>
<evidence type="ECO:0000313" key="2">
    <source>
        <dbReference type="EMBL" id="PZR80251.1"/>
    </source>
</evidence>
<dbReference type="InterPro" id="IPR050383">
    <property type="entry name" value="GlyoxalaseI/FosfomycinResist"/>
</dbReference>
<dbReference type="EMBL" id="QHBU01000163">
    <property type="protein sequence ID" value="PZR80251.1"/>
    <property type="molecule type" value="Genomic_DNA"/>
</dbReference>
<dbReference type="Gene3D" id="3.10.180.10">
    <property type="entry name" value="2,3-Dihydroxybiphenyl 1,2-Dioxygenase, domain 1"/>
    <property type="match status" value="1"/>
</dbReference>
<dbReference type="AlphaFoldDB" id="A0A2W6AR46"/>
<dbReference type="PROSITE" id="PS51819">
    <property type="entry name" value="VOC"/>
    <property type="match status" value="1"/>
</dbReference>
<gene>
    <name evidence="2" type="ORF">DLM65_08660</name>
</gene>
<name>A0A2W6AR46_9BACT</name>
<accession>A0A2W6AR46</accession>
<comment type="caution">
    <text evidence="2">The sequence shown here is derived from an EMBL/GenBank/DDBJ whole genome shotgun (WGS) entry which is preliminary data.</text>
</comment>
<feature type="domain" description="VOC" evidence="1">
    <location>
        <begin position="17"/>
        <end position="137"/>
    </location>
</feature>
<dbReference type="InterPro" id="IPR029068">
    <property type="entry name" value="Glyas_Bleomycin-R_OHBP_Dase"/>
</dbReference>
<dbReference type="PANTHER" id="PTHR21366">
    <property type="entry name" value="GLYOXALASE FAMILY PROTEIN"/>
    <property type="match status" value="1"/>
</dbReference>
<proteinExistence type="predicted"/>
<organism evidence="2 3">
    <name type="scientific">Candidatus Aeolococcus gillhamiae</name>
    <dbReference type="NCBI Taxonomy" id="3127015"/>
    <lineage>
        <taxon>Bacteria</taxon>
        <taxon>Bacillati</taxon>
        <taxon>Candidatus Dormiibacterota</taxon>
        <taxon>Candidatus Dormibacteria</taxon>
        <taxon>Candidatus Aeolococcales</taxon>
        <taxon>Candidatus Aeolococcaceae</taxon>
        <taxon>Candidatus Aeolococcus</taxon>
    </lineage>
</organism>
<sequence>MSLMSEAPAPRASALASVHHVSLSVRDLARSVQWYSEVLGFNVVREVDGAGFTRAVLGDARHGTAVFGLTQHRANRGDGFSEAHTGMDHVAFAVGSQTELDRWRGHFDGLGVAHSSPRPGLVVLRDPDDIQLELCAP</sequence>
<dbReference type="SUPFAM" id="SSF54593">
    <property type="entry name" value="Glyoxalase/Bleomycin resistance protein/Dihydroxybiphenyl dioxygenase"/>
    <property type="match status" value="1"/>
</dbReference>
<dbReference type="PANTHER" id="PTHR21366:SF31">
    <property type="entry name" value="METALLOTHIOL TRANSFERASE FOSB"/>
    <property type="match status" value="1"/>
</dbReference>
<protein>
    <recommendedName>
        <fullName evidence="1">VOC domain-containing protein</fullName>
    </recommendedName>
</protein>
<dbReference type="InterPro" id="IPR037523">
    <property type="entry name" value="VOC_core"/>
</dbReference>
<dbReference type="Proteomes" id="UP000248724">
    <property type="component" value="Unassembled WGS sequence"/>
</dbReference>
<reference evidence="2 3" key="1">
    <citation type="journal article" date="2017" name="Nature">
        <title>Atmospheric trace gases support primary production in Antarctic desert surface soil.</title>
        <authorList>
            <person name="Ji M."/>
            <person name="Greening C."/>
            <person name="Vanwonterghem I."/>
            <person name="Carere C.R."/>
            <person name="Bay S.K."/>
            <person name="Steen J.A."/>
            <person name="Montgomery K."/>
            <person name="Lines T."/>
            <person name="Beardall J."/>
            <person name="van Dorst J."/>
            <person name="Snape I."/>
            <person name="Stott M.B."/>
            <person name="Hugenholtz P."/>
            <person name="Ferrari B.C."/>
        </authorList>
    </citation>
    <scope>NUCLEOTIDE SEQUENCE [LARGE SCALE GENOMIC DNA]</scope>
    <source>
        <strain evidence="2">RRmetagenome_bin12</strain>
    </source>
</reference>
<evidence type="ECO:0000259" key="1">
    <source>
        <dbReference type="PROSITE" id="PS51819"/>
    </source>
</evidence>
<evidence type="ECO:0000313" key="3">
    <source>
        <dbReference type="Proteomes" id="UP000248724"/>
    </source>
</evidence>